<dbReference type="Proteomes" id="UP000714625">
    <property type="component" value="Unassembled WGS sequence"/>
</dbReference>
<dbReference type="EMBL" id="LOSN02000001">
    <property type="protein sequence ID" value="PNP27142.1"/>
    <property type="molecule type" value="Genomic_DNA"/>
</dbReference>
<evidence type="ECO:0000313" key="3">
    <source>
        <dbReference type="EMBL" id="PNP27142.1"/>
    </source>
</evidence>
<protein>
    <submittedName>
        <fullName evidence="2">Uncharacterized protein</fullName>
    </submittedName>
</protein>
<feature type="signal peptide" evidence="1">
    <location>
        <begin position="1"/>
        <end position="19"/>
    </location>
</feature>
<dbReference type="Proteomes" id="UP000054316">
    <property type="component" value="Unassembled WGS sequence"/>
</dbReference>
<comment type="caution">
    <text evidence="2">The sequence shown here is derived from an EMBL/GenBank/DDBJ whole genome shotgun (WGS) entry which is preliminary data.</text>
</comment>
<sequence length="117" mass="13271">MIRLFLVLFFCFSSAALSASTNFGFYSNVKANLETGSIDGYEILIVPAQNGDQLIFQVSKGWPSNVIVFDVDVNDIEFVHPTLGKIEVEFVNDDLHLEFKDKSFVEVLKRGKSFWQQ</sequence>
<organism evidence="2 5">
    <name type="scientific">Vibrio alginolyticus</name>
    <dbReference type="NCBI Taxonomy" id="663"/>
    <lineage>
        <taxon>Bacteria</taxon>
        <taxon>Pseudomonadati</taxon>
        <taxon>Pseudomonadota</taxon>
        <taxon>Gammaproteobacteria</taxon>
        <taxon>Vibrionales</taxon>
        <taxon>Vibrionaceae</taxon>
        <taxon>Vibrio</taxon>
    </lineage>
</organism>
<dbReference type="EMBL" id="AAXMUW010000141">
    <property type="protein sequence ID" value="EGQ9138342.1"/>
    <property type="molecule type" value="Genomic_DNA"/>
</dbReference>
<evidence type="ECO:0000313" key="5">
    <source>
        <dbReference type="Proteomes" id="UP000714625"/>
    </source>
</evidence>
<keyword evidence="4" id="KW-1185">Reference proteome</keyword>
<reference evidence="3 4" key="1">
    <citation type="submission" date="2017-12" db="EMBL/GenBank/DDBJ databases">
        <title>FDA dAtabase for Regulatory Grade micrObial Sequences (FDA-ARGOS): Supporting development and validation of Infectious Disease Dx tests.</title>
        <authorList>
            <person name="Hoffmann M."/>
            <person name="Allard M."/>
            <person name="Evans P."/>
            <person name="Brown E."/>
            <person name="Tallon L.J."/>
            <person name="Sadzewicz L."/>
            <person name="Sengamalay N."/>
            <person name="Ott S."/>
            <person name="Godinez A."/>
            <person name="Nagaraj S."/>
            <person name="Vavikolanu K."/>
            <person name="Aluvathingal J."/>
            <person name="Nadendla S."/>
            <person name="Hobson J."/>
            <person name="Sichtig H."/>
        </authorList>
    </citation>
    <scope>NUCLEOTIDE SEQUENCE [LARGE SCALE GENOMIC DNA]</scope>
    <source>
        <strain evidence="4">ATCC 17749</strain>
        <strain evidence="3">FDAARGOS_97</strain>
    </source>
</reference>
<reference evidence="2" key="2">
    <citation type="submission" date="2019-11" db="EMBL/GenBank/DDBJ databases">
        <authorList>
            <consortium name="PulseNet: The National Subtyping Network for Foodborne Disease Surveillance"/>
            <person name="Tarr C.L."/>
            <person name="Trees E."/>
            <person name="Katz L.S."/>
            <person name="Carleton-Romer H.A."/>
            <person name="Stroika S."/>
            <person name="Kucerova Z."/>
            <person name="Roache K.F."/>
            <person name="Sabol A.L."/>
            <person name="Besser J."/>
            <person name="Gerner-Smidt P."/>
        </authorList>
    </citation>
    <scope>NUCLEOTIDE SEQUENCE</scope>
    <source>
        <strain evidence="2">PNUSAV001129</strain>
    </source>
</reference>
<evidence type="ECO:0000256" key="1">
    <source>
        <dbReference type="SAM" id="SignalP"/>
    </source>
</evidence>
<dbReference type="RefSeq" id="WP_017821405.1">
    <property type="nucleotide sequence ID" value="NZ_CP014045.1"/>
</dbReference>
<keyword evidence="1" id="KW-0732">Signal</keyword>
<proteinExistence type="predicted"/>
<evidence type="ECO:0000313" key="4">
    <source>
        <dbReference type="Proteomes" id="UP000054316"/>
    </source>
</evidence>
<name>A0AA36XRM9_VIBAL</name>
<dbReference type="AlphaFoldDB" id="A0AA36XRM9"/>
<accession>A0AA36XRM9</accession>
<evidence type="ECO:0000313" key="2">
    <source>
        <dbReference type="EMBL" id="EGQ9138342.1"/>
    </source>
</evidence>
<gene>
    <name evidence="3" type="ORF">AL553_012085</name>
    <name evidence="2" type="ORF">GHY86_24965</name>
</gene>
<feature type="chain" id="PRO_5041336351" evidence="1">
    <location>
        <begin position="20"/>
        <end position="117"/>
    </location>
</feature>